<keyword evidence="3" id="KW-0346">Stress response</keyword>
<dbReference type="Gene3D" id="1.20.5.430">
    <property type="match status" value="1"/>
</dbReference>
<dbReference type="GO" id="GO:0005829">
    <property type="term" value="C:cytosol"/>
    <property type="evidence" value="ECO:0007669"/>
    <property type="project" value="TreeGrafter"/>
</dbReference>
<feature type="coiled-coil region" evidence="2">
    <location>
        <begin position="29"/>
        <end position="56"/>
    </location>
</feature>
<dbReference type="EMBL" id="GABZ01003055">
    <property type="protein sequence ID" value="JAA50470.1"/>
    <property type="molecule type" value="mRNA"/>
</dbReference>
<dbReference type="AlphaFoldDB" id="K9IQ73"/>
<evidence type="ECO:0000256" key="1">
    <source>
        <dbReference type="ARBA" id="ARBA00006349"/>
    </source>
</evidence>
<accession>K9IQ73</accession>
<dbReference type="Pfam" id="PF06825">
    <property type="entry name" value="HSBP1"/>
    <property type="match status" value="1"/>
</dbReference>
<dbReference type="GO" id="GO:0003714">
    <property type="term" value="F:transcription corepressor activity"/>
    <property type="evidence" value="ECO:0007669"/>
    <property type="project" value="InterPro"/>
</dbReference>
<protein>
    <submittedName>
        <fullName evidence="3">Putative heat shock factor-binding protein</fullName>
    </submittedName>
</protein>
<name>K9IQ73_DESRO</name>
<proteinExistence type="evidence at transcript level"/>
<dbReference type="InterPro" id="IPR009643">
    <property type="entry name" value="HS1-bd"/>
</dbReference>
<evidence type="ECO:0000313" key="3">
    <source>
        <dbReference type="EMBL" id="JAA50470.1"/>
    </source>
</evidence>
<organism evidence="3">
    <name type="scientific">Desmodus rotundus</name>
    <name type="common">Vampire bat</name>
    <dbReference type="NCBI Taxonomy" id="9430"/>
    <lineage>
        <taxon>Eukaryota</taxon>
        <taxon>Metazoa</taxon>
        <taxon>Chordata</taxon>
        <taxon>Craniata</taxon>
        <taxon>Vertebrata</taxon>
        <taxon>Euteleostomi</taxon>
        <taxon>Mammalia</taxon>
        <taxon>Eutheria</taxon>
        <taxon>Laurasiatheria</taxon>
        <taxon>Chiroptera</taxon>
        <taxon>Yangochiroptera</taxon>
        <taxon>Phyllostomidae</taxon>
        <taxon>Desmodontinae</taxon>
        <taxon>Desmodus</taxon>
    </lineage>
</organism>
<reference evidence="3" key="1">
    <citation type="submission" date="2012-11" db="EMBL/GenBank/DDBJ databases">
        <title>The Vampirome: Transcriptome and Proteome Analysis of the Submandibular and Accessory Glands of the Vampire Bat and Vector of Human Rabies, Desmodus rotundus.</title>
        <authorList>
            <person name="Francischetti I.M.B."/>
            <person name="Assumpcao T.C.F."/>
            <person name="Ma D."/>
            <person name="Vicente E.C."/>
            <person name="Ribeiro J.M.C."/>
        </authorList>
    </citation>
    <scope>NUCLEOTIDE SEQUENCE</scope>
    <source>
        <tissue evidence="3">Salivary gland</tissue>
    </source>
</reference>
<dbReference type="GO" id="GO:0070370">
    <property type="term" value="P:cellular heat acclimation"/>
    <property type="evidence" value="ECO:0007669"/>
    <property type="project" value="TreeGrafter"/>
</dbReference>
<dbReference type="PANTHER" id="PTHR19424:SF4">
    <property type="entry name" value="HEAT SHOCK FACTOR-BINDING PROTEIN 1-LIKE PROTEIN 1"/>
    <property type="match status" value="1"/>
</dbReference>
<evidence type="ECO:0000256" key="2">
    <source>
        <dbReference type="SAM" id="Coils"/>
    </source>
</evidence>
<sequence length="109" mass="12551">QEPGDLGRALQGAAENLFQELEEHFQALTATLNLKMEEMGKRLQHLQRNVDELMVQAGITKATEEQMVRPWLGDCFLCAEPVIAFILKTQSHIRSLWEFLPLYLKNLQE</sequence>
<keyword evidence="2" id="KW-0175">Coiled coil</keyword>
<feature type="non-terminal residue" evidence="3">
    <location>
        <position position="1"/>
    </location>
</feature>
<comment type="similarity">
    <text evidence="1">Belongs to the HSBP1 family.</text>
</comment>
<dbReference type="PANTHER" id="PTHR19424">
    <property type="entry name" value="HEAT SHOCK FACTOR BINDING PROTEIN 1"/>
    <property type="match status" value="1"/>
</dbReference>
<dbReference type="GO" id="GO:0005634">
    <property type="term" value="C:nucleus"/>
    <property type="evidence" value="ECO:0007669"/>
    <property type="project" value="TreeGrafter"/>
</dbReference>